<protein>
    <submittedName>
        <fullName evidence="5">Chloroplastic</fullName>
    </submittedName>
</protein>
<organism evidence="5 6">
    <name type="scientific">Durusdinium trenchii</name>
    <dbReference type="NCBI Taxonomy" id="1381693"/>
    <lineage>
        <taxon>Eukaryota</taxon>
        <taxon>Sar</taxon>
        <taxon>Alveolata</taxon>
        <taxon>Dinophyceae</taxon>
        <taxon>Suessiales</taxon>
        <taxon>Symbiodiniaceae</taxon>
        <taxon>Durusdinium</taxon>
    </lineage>
</organism>
<gene>
    <name evidence="5" type="ORF">SCF082_LOCUS13571</name>
</gene>
<evidence type="ECO:0000256" key="4">
    <source>
        <dbReference type="ARBA" id="ARBA00022640"/>
    </source>
</evidence>
<dbReference type="PANTHER" id="PTHR21649">
    <property type="entry name" value="CHLOROPHYLL A/B BINDING PROTEIN"/>
    <property type="match status" value="1"/>
</dbReference>
<evidence type="ECO:0000256" key="2">
    <source>
        <dbReference type="ARBA" id="ARBA00022528"/>
    </source>
</evidence>
<keyword evidence="3" id="KW-0602">Photosynthesis</keyword>
<keyword evidence="2" id="KW-0150">Chloroplast</keyword>
<dbReference type="InterPro" id="IPR022796">
    <property type="entry name" value="Chloroa_b-bind"/>
</dbReference>
<reference evidence="5 6" key="1">
    <citation type="submission" date="2024-02" db="EMBL/GenBank/DDBJ databases">
        <authorList>
            <person name="Chen Y."/>
            <person name="Shah S."/>
            <person name="Dougan E. K."/>
            <person name="Thang M."/>
            <person name="Chan C."/>
        </authorList>
    </citation>
    <scope>NUCLEOTIDE SEQUENCE [LARGE SCALE GENOMIC DNA]</scope>
</reference>
<dbReference type="Gene3D" id="1.10.3460.10">
    <property type="entry name" value="Chlorophyll a/b binding protein domain"/>
    <property type="match status" value="8"/>
</dbReference>
<keyword evidence="6" id="KW-1185">Reference proteome</keyword>
<dbReference type="Pfam" id="PF00504">
    <property type="entry name" value="Chloroa_b-bind"/>
    <property type="match status" value="9"/>
</dbReference>
<evidence type="ECO:0000313" key="5">
    <source>
        <dbReference type="EMBL" id="CAK9017296.1"/>
    </source>
</evidence>
<evidence type="ECO:0000256" key="1">
    <source>
        <dbReference type="ARBA" id="ARBA00004229"/>
    </source>
</evidence>
<comment type="subcellular location">
    <subcellularLocation>
        <location evidence="1">Plastid</location>
        <location evidence="1">Chloroplast</location>
    </subcellularLocation>
</comment>
<comment type="caution">
    <text evidence="5">The sequence shown here is derived from an EMBL/GenBank/DDBJ whole genome shotgun (WGS) entry which is preliminary data.</text>
</comment>
<proteinExistence type="predicted"/>
<sequence length="1772" mass="194251">MALVEDPYFVTDDPYGGGYEQDEEEDSIMVLELAMDRAWTLILLQGLYFDQILAAETPLTRRPEKEMVEEVIDPDLEEEQPRRIPDVQLVVLSVAQIGWSFMDAGEEEVPYEARSERVSDPSWVVGVEQPEQPLEEEVLTRSTGYHVRTIFWWAWEENVEEEADLGDEPGEEPWAEEVHEEPLEAGGLVDFKQSKKNMLKPKSQALRYAMGMASSKKTAQLALGSLGLAALGSTFVAPGNRGAKTSLRSAGSAPAPVTSAASQAAGAASVAGAAVCSAAVLMSQGRKVGACKASITALQAFEQELGVQPPVGYWDPAGLARDGDAEAFKRRRSVELKHGRIAMLATMGYITPEIAGKFPGYLSPSAGLKFADVPNGLAAISKVPAGGWTQILLYMSWCEVSRGPGSDIASGRPGDFGWYVLSSPDPETKNKKLNAELANGRLAMMAIIGMFYQDGLTGSAWGDWANYADSPLRAEADFSQELGVTPPLGFWDPLGFSKFESPEIAKQQFKRRRIVEIQHGRVAMLACLGYIVPEYFRFPGLCSPSQGLAFTDIPNGLKGAAAVPLAGWLQIITFVGIIEVTNLQKQQDEVLGDYGYGAFGLPFGRKIEDAEKKKKKSLTAEINNGRLAMMAIIGMFYQDGLTGSAWGDWANYADSPLRAEADFSQELGVTPPLGFWDPLGFSKFENPEVAKQQFKRRRIVEIQHGRVAMLACIGYIVPEYFRFPGLCSPSQGVAFADIPNGLKGAAAVPLAGWLQIITFATWRMVTNLQKQQDEVLGDYGPWANLDPVGYTRDGALRVPGNGWAQIVAFAGYYELFVYKFNGTPGDYGWKAISSADAETKKRKLNAELANGRLAMMAIIGMFFQDGLTGSAWGDWANYTDSPLRAFENETGVQPPVGFWDPLGLSVSGNQSDYKRRREVELKHGRVAMFATIGYILPEYWRFPGYLSKFLDIKFADVPNGLAAFSKVPALGWLQIVGFAGIVELNVYNEEVNGEPGNYGSGFLGLRSVGIMNSGISDPEVRKKKLNAELANGRLAMMAIIGMFFQDGLTGSAWGDWANYTDSPLRAFEEELGVQAPVGFWDPVGYTRDGNMETFKRRRETEIKHGRVAMYATMGYIVPEYFKWPGYLSPSLGLKFEDVPNGLAAIAKVPGNGWAQIVAFAGYYELFVYKYSGTPGDYGWKAISSADAETKKRKLSAELANGRLAMMAIIGMFFQDGLTGSAWGDWANYTDSPLRAFENETGVQPPVGFWDPLGLSVSGNQSDYKRRREVELKHGRVAMFATIGYILPEYWRFPGYLSKFLDIKFADVPNGLAAFSKVPALGWLQIVGFAGIVELNVYNEEVNGEPGNYGSGFLGLRSVGVMNSGISDPEIRKKKLNAELANGRLAMMAIIGMFFQDGLTGSAWGDWANYTDSPLRAFEGELGVQPPVGFWDPLGLSADGDLDVFKRRREVEIKHGRIAMYACMGYIVPEYFRFPGDLSPKMGLSFESIPNGLAALTKVPGQGWAQIVAFLGTYELFINKPVGDEPGNYGKGNLGLGFFPSVADPEVRKKKLSAELANGRLAMMAIIGMFFQDGLTGSAWGDWANYTDSPLRAFEGELGVQAPVGFWDPLGLSADGDVETFKRRRAVELKHGRICMLACVGYIVPEYFRWPGYLSPEKGIKFADMPHGIAAIGKVPLEGWVQIALFLGHYEGYFWRQDAKRAPGDYEGYGFLGVGKNFIFNFEPIIFKDAEVKQTKLRAELANGRLAMVALMAMLFQNGTVGTTGPAMWLPSA</sequence>
<dbReference type="EMBL" id="CAXAMM010008435">
    <property type="protein sequence ID" value="CAK9017296.1"/>
    <property type="molecule type" value="Genomic_DNA"/>
</dbReference>
<evidence type="ECO:0000313" key="6">
    <source>
        <dbReference type="Proteomes" id="UP001642464"/>
    </source>
</evidence>
<dbReference type="SUPFAM" id="SSF103511">
    <property type="entry name" value="Chlorophyll a-b binding protein"/>
    <property type="match status" value="9"/>
</dbReference>
<name>A0ABP0JS57_9DINO</name>
<dbReference type="InterPro" id="IPR001344">
    <property type="entry name" value="Chloro_AB-bd_pln"/>
</dbReference>
<accession>A0ABP0JS57</accession>
<dbReference type="Proteomes" id="UP001642464">
    <property type="component" value="Unassembled WGS sequence"/>
</dbReference>
<evidence type="ECO:0000256" key="3">
    <source>
        <dbReference type="ARBA" id="ARBA00022531"/>
    </source>
</evidence>
<keyword evidence="4" id="KW-0934">Plastid</keyword>